<dbReference type="EMBL" id="BGZK01002288">
    <property type="protein sequence ID" value="GBP92600.1"/>
    <property type="molecule type" value="Genomic_DNA"/>
</dbReference>
<feature type="region of interest" description="Disordered" evidence="1">
    <location>
        <begin position="44"/>
        <end position="71"/>
    </location>
</feature>
<keyword evidence="3" id="KW-1185">Reference proteome</keyword>
<evidence type="ECO:0000313" key="3">
    <source>
        <dbReference type="Proteomes" id="UP000299102"/>
    </source>
</evidence>
<protein>
    <submittedName>
        <fullName evidence="2">Uncharacterized protein</fullName>
    </submittedName>
</protein>
<name>A0A4C1ZX76_EUMVA</name>
<comment type="caution">
    <text evidence="2">The sequence shown here is derived from an EMBL/GenBank/DDBJ whole genome shotgun (WGS) entry which is preliminary data.</text>
</comment>
<proteinExistence type="predicted"/>
<organism evidence="2 3">
    <name type="scientific">Eumeta variegata</name>
    <name type="common">Bagworm moth</name>
    <name type="synonym">Eumeta japonica</name>
    <dbReference type="NCBI Taxonomy" id="151549"/>
    <lineage>
        <taxon>Eukaryota</taxon>
        <taxon>Metazoa</taxon>
        <taxon>Ecdysozoa</taxon>
        <taxon>Arthropoda</taxon>
        <taxon>Hexapoda</taxon>
        <taxon>Insecta</taxon>
        <taxon>Pterygota</taxon>
        <taxon>Neoptera</taxon>
        <taxon>Endopterygota</taxon>
        <taxon>Lepidoptera</taxon>
        <taxon>Glossata</taxon>
        <taxon>Ditrysia</taxon>
        <taxon>Tineoidea</taxon>
        <taxon>Psychidae</taxon>
        <taxon>Oiketicinae</taxon>
        <taxon>Eumeta</taxon>
    </lineage>
</organism>
<reference evidence="2 3" key="1">
    <citation type="journal article" date="2019" name="Commun. Biol.">
        <title>The bagworm genome reveals a unique fibroin gene that provides high tensile strength.</title>
        <authorList>
            <person name="Kono N."/>
            <person name="Nakamura H."/>
            <person name="Ohtoshi R."/>
            <person name="Tomita M."/>
            <person name="Numata K."/>
            <person name="Arakawa K."/>
        </authorList>
    </citation>
    <scope>NUCLEOTIDE SEQUENCE [LARGE SCALE GENOMIC DNA]</scope>
</reference>
<gene>
    <name evidence="2" type="ORF">EVAR_65383_1</name>
</gene>
<sequence length="92" mass="10324">MTCLLSRSPYGPFLQTVPLIFLAPESRTRFCIFVRPTAFPSFRRRPEYASGRPRRRRRAPSARDRPAGAPASIRLGHCVGVAEASTTKFSED</sequence>
<dbReference type="AlphaFoldDB" id="A0A4C1ZX76"/>
<evidence type="ECO:0000313" key="2">
    <source>
        <dbReference type="EMBL" id="GBP92600.1"/>
    </source>
</evidence>
<accession>A0A4C1ZX76</accession>
<evidence type="ECO:0000256" key="1">
    <source>
        <dbReference type="SAM" id="MobiDB-lite"/>
    </source>
</evidence>
<dbReference type="Proteomes" id="UP000299102">
    <property type="component" value="Unassembled WGS sequence"/>
</dbReference>